<feature type="compositionally biased region" description="Basic and acidic residues" evidence="1">
    <location>
        <begin position="78"/>
        <end position="93"/>
    </location>
</feature>
<feature type="region of interest" description="Disordered" evidence="1">
    <location>
        <begin position="78"/>
        <end position="99"/>
    </location>
</feature>
<dbReference type="EMBL" id="JACVVK020000398">
    <property type="protein sequence ID" value="KAK7475675.1"/>
    <property type="molecule type" value="Genomic_DNA"/>
</dbReference>
<keyword evidence="3" id="KW-1185">Reference proteome</keyword>
<dbReference type="AlphaFoldDB" id="A0ABD0JLV0"/>
<sequence length="148" mass="16556">MHSKTRLFSLHNYTTTAAATDTLSQAVITVHNRPPTKGRHQKAHKQFSLITQSKRSTLGQAKNEFVLAISIEDITAVDKDAKEETNKPNKRSEFQTTEDDSLQISVNITHNSAQLHTSPAFHLAHSTDLGEDGQTWLLLRMRRLGPVT</sequence>
<gene>
    <name evidence="2" type="ORF">BaRGS_00033101</name>
</gene>
<reference evidence="2 3" key="1">
    <citation type="journal article" date="2023" name="Sci. Data">
        <title>Genome assembly of the Korean intertidal mud-creeper Batillaria attramentaria.</title>
        <authorList>
            <person name="Patra A.K."/>
            <person name="Ho P.T."/>
            <person name="Jun S."/>
            <person name="Lee S.J."/>
            <person name="Kim Y."/>
            <person name="Won Y.J."/>
        </authorList>
    </citation>
    <scope>NUCLEOTIDE SEQUENCE [LARGE SCALE GENOMIC DNA]</scope>
    <source>
        <strain evidence="2">Wonlab-2016</strain>
    </source>
</reference>
<organism evidence="2 3">
    <name type="scientific">Batillaria attramentaria</name>
    <dbReference type="NCBI Taxonomy" id="370345"/>
    <lineage>
        <taxon>Eukaryota</taxon>
        <taxon>Metazoa</taxon>
        <taxon>Spiralia</taxon>
        <taxon>Lophotrochozoa</taxon>
        <taxon>Mollusca</taxon>
        <taxon>Gastropoda</taxon>
        <taxon>Caenogastropoda</taxon>
        <taxon>Sorbeoconcha</taxon>
        <taxon>Cerithioidea</taxon>
        <taxon>Batillariidae</taxon>
        <taxon>Batillaria</taxon>
    </lineage>
</organism>
<name>A0ABD0JLV0_9CAEN</name>
<protein>
    <submittedName>
        <fullName evidence="2">Uncharacterized protein</fullName>
    </submittedName>
</protein>
<evidence type="ECO:0000313" key="3">
    <source>
        <dbReference type="Proteomes" id="UP001519460"/>
    </source>
</evidence>
<evidence type="ECO:0000313" key="2">
    <source>
        <dbReference type="EMBL" id="KAK7475675.1"/>
    </source>
</evidence>
<accession>A0ABD0JLV0</accession>
<dbReference type="Proteomes" id="UP001519460">
    <property type="component" value="Unassembled WGS sequence"/>
</dbReference>
<comment type="caution">
    <text evidence="2">The sequence shown here is derived from an EMBL/GenBank/DDBJ whole genome shotgun (WGS) entry which is preliminary data.</text>
</comment>
<proteinExistence type="predicted"/>
<evidence type="ECO:0000256" key="1">
    <source>
        <dbReference type="SAM" id="MobiDB-lite"/>
    </source>
</evidence>